<accession>A0A4P9WIQ6</accession>
<dbReference type="Pfam" id="PF02714">
    <property type="entry name" value="RSN1_7TM"/>
    <property type="match status" value="1"/>
</dbReference>
<feature type="domain" description="CSC1/OSCA1-like 7TM region" evidence="9">
    <location>
        <begin position="500"/>
        <end position="772"/>
    </location>
</feature>
<dbReference type="Pfam" id="PF13967">
    <property type="entry name" value="RSN1_TM"/>
    <property type="match status" value="1"/>
</dbReference>
<organism evidence="11 12">
    <name type="scientific">Blyttiomyces helicus</name>
    <dbReference type="NCBI Taxonomy" id="388810"/>
    <lineage>
        <taxon>Eukaryota</taxon>
        <taxon>Fungi</taxon>
        <taxon>Fungi incertae sedis</taxon>
        <taxon>Chytridiomycota</taxon>
        <taxon>Chytridiomycota incertae sedis</taxon>
        <taxon>Chytridiomycetes</taxon>
        <taxon>Chytridiomycetes incertae sedis</taxon>
        <taxon>Blyttiomyces</taxon>
    </lineage>
</organism>
<feature type="region of interest" description="Disordered" evidence="7">
    <location>
        <begin position="890"/>
        <end position="927"/>
    </location>
</feature>
<dbReference type="GO" id="GO:0005886">
    <property type="term" value="C:plasma membrane"/>
    <property type="evidence" value="ECO:0007669"/>
    <property type="project" value="TreeGrafter"/>
</dbReference>
<gene>
    <name evidence="11" type="ORF">BDK51DRAFT_25561</name>
</gene>
<evidence type="ECO:0000256" key="6">
    <source>
        <dbReference type="ARBA" id="ARBA00023136"/>
    </source>
</evidence>
<feature type="transmembrane region" description="Helical" evidence="8">
    <location>
        <begin position="712"/>
        <end position="731"/>
    </location>
</feature>
<reference evidence="12" key="1">
    <citation type="journal article" date="2018" name="Nat. Microbiol.">
        <title>Leveraging single-cell genomics to expand the fungal tree of life.</title>
        <authorList>
            <person name="Ahrendt S.R."/>
            <person name="Quandt C.A."/>
            <person name="Ciobanu D."/>
            <person name="Clum A."/>
            <person name="Salamov A."/>
            <person name="Andreopoulos B."/>
            <person name="Cheng J.F."/>
            <person name="Woyke T."/>
            <person name="Pelin A."/>
            <person name="Henrissat B."/>
            <person name="Reynolds N.K."/>
            <person name="Benny G.L."/>
            <person name="Smith M.E."/>
            <person name="James T.Y."/>
            <person name="Grigoriev I.V."/>
        </authorList>
    </citation>
    <scope>NUCLEOTIDE SEQUENCE [LARGE SCALE GENOMIC DNA]</scope>
</reference>
<keyword evidence="4 8" id="KW-0812">Transmembrane</keyword>
<feature type="region of interest" description="Disordered" evidence="7">
    <location>
        <begin position="401"/>
        <end position="429"/>
    </location>
</feature>
<evidence type="ECO:0000256" key="5">
    <source>
        <dbReference type="ARBA" id="ARBA00022989"/>
    </source>
</evidence>
<feature type="transmembrane region" description="Helical" evidence="8">
    <location>
        <begin position="120"/>
        <end position="140"/>
    </location>
</feature>
<evidence type="ECO:0000259" key="10">
    <source>
        <dbReference type="Pfam" id="PF13967"/>
    </source>
</evidence>
<dbReference type="EMBL" id="KZ994505">
    <property type="protein sequence ID" value="RKO92761.1"/>
    <property type="molecule type" value="Genomic_DNA"/>
</dbReference>
<feature type="compositionally biased region" description="Low complexity" evidence="7">
    <location>
        <begin position="420"/>
        <end position="429"/>
    </location>
</feature>
<dbReference type="InterPro" id="IPR003864">
    <property type="entry name" value="CSC1/OSCA1-like_7TM"/>
</dbReference>
<feature type="transmembrane region" description="Helical" evidence="8">
    <location>
        <begin position="596"/>
        <end position="615"/>
    </location>
</feature>
<feature type="domain" description="CSC1/OSCA1-like N-terminal transmembrane" evidence="10">
    <location>
        <begin position="40"/>
        <end position="203"/>
    </location>
</feature>
<protein>
    <recommendedName>
        <fullName evidence="13">DUF221-domain-containing protein</fullName>
    </recommendedName>
</protein>
<dbReference type="OrthoDB" id="1689567at2759"/>
<evidence type="ECO:0000256" key="1">
    <source>
        <dbReference type="ARBA" id="ARBA00004141"/>
    </source>
</evidence>
<dbReference type="Proteomes" id="UP000269721">
    <property type="component" value="Unassembled WGS sequence"/>
</dbReference>
<comment type="similarity">
    <text evidence="2">Belongs to the CSC1 (TC 1.A.17) family.</text>
</comment>
<comment type="subcellular location">
    <subcellularLocation>
        <location evidence="1">Membrane</location>
        <topology evidence="1">Multi-pass membrane protein</topology>
    </subcellularLocation>
</comment>
<keyword evidence="6 8" id="KW-0472">Membrane</keyword>
<sequence length="927" mass="101317">MSSTQQQPAIALPTPAATDIPTGSTKWDVSDPSLSGALVWLAIAVAVGVVAFVAYEIMRRNKGMRRILYTRVETLRAFTPPIPVGWFAWFKPAMHTPESYFVENVGIDAVMFLHFLKTSFLVFLFQTILLFPTLIPINALNDPGFSLISTNRTQDTTATFQLQIGDATLSRFSLTAVPYGSGWLWVHLLAVYASTTAWMVALLRGSEMRAGLVRARQLSVGASRTVLVRNLPEEMARSDHALQGWAASLGVGDVVGAVLDRAPGRATRAVIERRERCLRKLERACVEWVVAVDGEVRRRRLQRDGGGGIWDRWCGWWNRWRKPERMVRLLALSGEDVACGLDAETIQKLRPSRIGGPSVGAGDEEGNRAMTVSDVIEHYIVKLARLTRQVRKLRDAVELERMNADPPTPTSAVASLSGHSPEASPTSPAASITTKTTAAELPSAAFITFSTTRAAQIATQTLLHFPPPSPFTLTATAAPSPGDVLWAGVSLGGPRRALQSALATAASGLLCFFWIVPMGLVATAASIDSLRNVPAFSDAVANLEKNERVYFLIKTVGPPLVVSSCNLVIPYLLEWLSYQQGLESHTNVEKATMSKYFFFLFFNVFFVFMLSNTIWNTVVYLLENPIGVANMIAATLPLGANFFIDYIILNLILFPIQLLRPAAFILAGVGRLFVRTPREFHSLSMMTSYLNYGIAYPPHVLIHTIATVYAPISPLILLPATLYFGLGWLVYRNQLMFVYAKEWEGDGGHWGMAVRRCCLGMGVGQFTMLGLLAAKGAGTQSILLLPLILATLIFSLYINVRYDVHATHIPLDIIPIMDTPAVLEKDDGQPGSNAEAVVVTAKTGLVTSAEEHLDDGGTAGHGYRNPESWKPMHRAWVPVAVGEWLEAGGRRKRDAEEGPEKAEMVEVGGGLGGWGRWTVSDGASEDV</sequence>
<dbReference type="PANTHER" id="PTHR13018:SF139">
    <property type="entry name" value="PHOSPHATE METABOLISM PROTEIN 7"/>
    <property type="match status" value="1"/>
</dbReference>
<evidence type="ECO:0000256" key="2">
    <source>
        <dbReference type="ARBA" id="ARBA00007779"/>
    </source>
</evidence>
<name>A0A4P9WIQ6_9FUNG</name>
<evidence type="ECO:0008006" key="13">
    <source>
        <dbReference type="Google" id="ProtNLM"/>
    </source>
</evidence>
<evidence type="ECO:0000313" key="11">
    <source>
        <dbReference type="EMBL" id="RKO92761.1"/>
    </source>
</evidence>
<evidence type="ECO:0000313" key="12">
    <source>
        <dbReference type="Proteomes" id="UP000269721"/>
    </source>
</evidence>
<proteinExistence type="inferred from homology"/>
<dbReference type="InterPro" id="IPR032880">
    <property type="entry name" value="CSC1/OSCA1-like_N"/>
</dbReference>
<evidence type="ECO:0000256" key="8">
    <source>
        <dbReference type="SAM" id="Phobius"/>
    </source>
</evidence>
<feature type="transmembrane region" description="Helical" evidence="8">
    <location>
        <begin position="646"/>
        <end position="669"/>
    </location>
</feature>
<feature type="transmembrane region" description="Helical" evidence="8">
    <location>
        <begin position="37"/>
        <end position="58"/>
    </location>
</feature>
<evidence type="ECO:0000256" key="3">
    <source>
        <dbReference type="ARBA" id="ARBA00022448"/>
    </source>
</evidence>
<evidence type="ECO:0000259" key="9">
    <source>
        <dbReference type="Pfam" id="PF02714"/>
    </source>
</evidence>
<feature type="transmembrane region" description="Helical" evidence="8">
    <location>
        <begin position="501"/>
        <end position="527"/>
    </location>
</feature>
<evidence type="ECO:0000256" key="7">
    <source>
        <dbReference type="SAM" id="MobiDB-lite"/>
    </source>
</evidence>
<evidence type="ECO:0000256" key="4">
    <source>
        <dbReference type="ARBA" id="ARBA00022692"/>
    </source>
</evidence>
<dbReference type="PANTHER" id="PTHR13018">
    <property type="entry name" value="PROBABLE MEMBRANE PROTEIN DUF221-RELATED"/>
    <property type="match status" value="1"/>
</dbReference>
<keyword evidence="3" id="KW-0813">Transport</keyword>
<feature type="transmembrane region" description="Helical" evidence="8">
    <location>
        <begin position="780"/>
        <end position="800"/>
    </location>
</feature>
<keyword evidence="12" id="KW-1185">Reference proteome</keyword>
<dbReference type="GO" id="GO:0005227">
    <property type="term" value="F:calcium-activated cation channel activity"/>
    <property type="evidence" value="ECO:0007669"/>
    <property type="project" value="InterPro"/>
</dbReference>
<feature type="region of interest" description="Disordered" evidence="7">
    <location>
        <begin position="1"/>
        <end position="24"/>
    </location>
</feature>
<feature type="transmembrane region" description="Helical" evidence="8">
    <location>
        <begin position="182"/>
        <end position="203"/>
    </location>
</feature>
<feature type="compositionally biased region" description="Basic and acidic residues" evidence="7">
    <location>
        <begin position="893"/>
        <end position="904"/>
    </location>
</feature>
<dbReference type="InterPro" id="IPR045122">
    <property type="entry name" value="Csc1-like"/>
</dbReference>
<keyword evidence="5 8" id="KW-1133">Transmembrane helix</keyword>
<dbReference type="AlphaFoldDB" id="A0A4P9WIQ6"/>